<reference evidence="5 6" key="1">
    <citation type="submission" date="2015-01" db="EMBL/GenBank/DDBJ databases">
        <title>Enhanced salinomycin production by adjusting the supply of polyketide extender units in Streptomyce albus DSM 41398.</title>
        <authorList>
            <person name="Lu C."/>
        </authorList>
    </citation>
    <scope>NUCLEOTIDE SEQUENCE [LARGE SCALE GENOMIC DNA]</scope>
    <source>
        <strain evidence="6">ATCC 21838 / DSM 41398 / FERM P-419 / JCM 4703 / NBRC 107858</strain>
    </source>
</reference>
<dbReference type="EMBL" id="CP010519">
    <property type="protein sequence ID" value="AJE82956.1"/>
    <property type="molecule type" value="Genomic_DNA"/>
</dbReference>
<dbReference type="InterPro" id="IPR006619">
    <property type="entry name" value="PGRP_domain_met/bac"/>
</dbReference>
<sequence length="469" mass="48112">MRGFLASSIGVSCAAAALAAPLVLTAPASASPTVPAPPAAAPKAAPGATQSLPLVPLGSDRGLSQGPGEQGLAKREVKSFSLLGVVWDDPDAELPGLVQVRTRDAATGRWSAWQGVETHNHEHAADPGSAERGTGRRLRGGTAPLWVGASDGVEVRVRPGGEAPADEPFADENGQPVLPGGLHLELVDPGGSPGGTGARDAAEKAASRANSPLAPLGATRLPARSAAEVRAEQGAKPLPYAAAQPEIVTRRGWGADESIREAEFLYTDTVKAAFVHHSASGNNYSCADAPAMIRSIYRYHVESEGWRDIGYNFLVDKCGKVYEGRAGGVAKPVMGAHTLGFNENSTGVAVLGTFTGTEPPAPAVEALKKLTAWKLGLTGADPAGTTHLVSGGGNRYPKGQNVPMKVISGHRDGFTTECPGTKLYDKLPEIRTGAAALQQREPGEETEPGTGTGAETAPGEPTAPAGAAR</sequence>
<name>A0A0B5EW96_STRA4</name>
<evidence type="ECO:0000256" key="1">
    <source>
        <dbReference type="ARBA" id="ARBA00007553"/>
    </source>
</evidence>
<feature type="region of interest" description="Disordered" evidence="2">
    <location>
        <begin position="29"/>
        <end position="72"/>
    </location>
</feature>
<dbReference type="KEGG" id="sals:SLNWT_2580"/>
<dbReference type="PANTHER" id="PTHR11022">
    <property type="entry name" value="PEPTIDOGLYCAN RECOGNITION PROTEIN"/>
    <property type="match status" value="1"/>
</dbReference>
<dbReference type="Gene3D" id="3.40.80.10">
    <property type="entry name" value="Peptidoglycan recognition protein-like"/>
    <property type="match status" value="1"/>
</dbReference>
<dbReference type="InterPro" id="IPR036505">
    <property type="entry name" value="Amidase/PGRP_sf"/>
</dbReference>
<feature type="compositionally biased region" description="Low complexity" evidence="2">
    <location>
        <begin position="41"/>
        <end position="51"/>
    </location>
</feature>
<gene>
    <name evidence="5" type="ORF">SLNWT_2580</name>
</gene>
<feature type="region of interest" description="Disordered" evidence="2">
    <location>
        <begin position="432"/>
        <end position="469"/>
    </location>
</feature>
<dbReference type="AlphaFoldDB" id="A0A0B5EW96"/>
<feature type="compositionally biased region" description="Low complexity" evidence="2">
    <location>
        <begin position="453"/>
        <end position="469"/>
    </location>
</feature>
<keyword evidence="3" id="KW-0732">Signal</keyword>
<dbReference type="GO" id="GO:0008745">
    <property type="term" value="F:N-acetylmuramoyl-L-alanine amidase activity"/>
    <property type="evidence" value="ECO:0007669"/>
    <property type="project" value="InterPro"/>
</dbReference>
<feature type="chain" id="PRO_5002102457" description="Peptidoglycan recognition protein family domain-containing protein" evidence="3">
    <location>
        <begin position="31"/>
        <end position="469"/>
    </location>
</feature>
<dbReference type="InterPro" id="IPR002502">
    <property type="entry name" value="Amidase_domain"/>
</dbReference>
<proteinExistence type="inferred from homology"/>
<protein>
    <recommendedName>
        <fullName evidence="4">Peptidoglycan recognition protein family domain-containing protein</fullName>
    </recommendedName>
</protein>
<dbReference type="CDD" id="cd06583">
    <property type="entry name" value="PGRP"/>
    <property type="match status" value="1"/>
</dbReference>
<organism evidence="5 6">
    <name type="scientific">Streptomyces albus (strain ATCC 21838 / DSM 41398 / FERM P-419 / JCM 4703 / NBRC 107858)</name>
    <dbReference type="NCBI Taxonomy" id="1081613"/>
    <lineage>
        <taxon>Bacteria</taxon>
        <taxon>Bacillati</taxon>
        <taxon>Actinomycetota</taxon>
        <taxon>Actinomycetes</taxon>
        <taxon>Kitasatosporales</taxon>
        <taxon>Streptomycetaceae</taxon>
        <taxon>Streptomyces</taxon>
    </lineage>
</organism>
<accession>A0A0B5EW96</accession>
<evidence type="ECO:0000256" key="2">
    <source>
        <dbReference type="SAM" id="MobiDB-lite"/>
    </source>
</evidence>
<dbReference type="Pfam" id="PF01510">
    <property type="entry name" value="Amidase_2"/>
    <property type="match status" value="1"/>
</dbReference>
<dbReference type="GO" id="GO:0008270">
    <property type="term" value="F:zinc ion binding"/>
    <property type="evidence" value="ECO:0007669"/>
    <property type="project" value="InterPro"/>
</dbReference>
<comment type="similarity">
    <text evidence="1">Belongs to the N-acetylmuramoyl-L-alanine amidase 2 family.</text>
</comment>
<evidence type="ECO:0000313" key="5">
    <source>
        <dbReference type="EMBL" id="AJE82956.1"/>
    </source>
</evidence>
<dbReference type="SUPFAM" id="SSF55846">
    <property type="entry name" value="N-acetylmuramoyl-L-alanine amidase-like"/>
    <property type="match status" value="1"/>
</dbReference>
<evidence type="ECO:0000259" key="4">
    <source>
        <dbReference type="SMART" id="SM00701"/>
    </source>
</evidence>
<evidence type="ECO:0000256" key="3">
    <source>
        <dbReference type="SAM" id="SignalP"/>
    </source>
</evidence>
<dbReference type="PANTHER" id="PTHR11022:SF41">
    <property type="entry name" value="PEPTIDOGLYCAN-RECOGNITION PROTEIN LC-RELATED"/>
    <property type="match status" value="1"/>
</dbReference>
<feature type="domain" description="Peptidoglycan recognition protein family" evidence="4">
    <location>
        <begin position="245"/>
        <end position="393"/>
    </location>
</feature>
<dbReference type="SMART" id="SM00701">
    <property type="entry name" value="PGRP"/>
    <property type="match status" value="1"/>
</dbReference>
<keyword evidence="6" id="KW-1185">Reference proteome</keyword>
<dbReference type="GO" id="GO:0009253">
    <property type="term" value="P:peptidoglycan catabolic process"/>
    <property type="evidence" value="ECO:0007669"/>
    <property type="project" value="InterPro"/>
</dbReference>
<dbReference type="InterPro" id="IPR015510">
    <property type="entry name" value="PGRP"/>
</dbReference>
<evidence type="ECO:0000313" key="6">
    <source>
        <dbReference type="Proteomes" id="UP000031523"/>
    </source>
</evidence>
<dbReference type="Proteomes" id="UP000031523">
    <property type="component" value="Chromosome"/>
</dbReference>
<feature type="signal peptide" evidence="3">
    <location>
        <begin position="1"/>
        <end position="30"/>
    </location>
</feature>